<gene>
    <name evidence="11" type="ORF">CAQU_06365</name>
</gene>
<dbReference type="GO" id="GO:0004177">
    <property type="term" value="F:aminopeptidase activity"/>
    <property type="evidence" value="ECO:0007669"/>
    <property type="project" value="UniProtKB-KW"/>
</dbReference>
<evidence type="ECO:0000256" key="2">
    <source>
        <dbReference type="ARBA" id="ARBA00008290"/>
    </source>
</evidence>
<reference evidence="11 12" key="1">
    <citation type="submission" date="2014-08" db="EMBL/GenBank/DDBJ databases">
        <title>Complete genome sequence of Corynebacterium aquilae S-613T(T) (=DSM 44791(T)), isolated from the choana of a healthy golden eagle.</title>
        <authorList>
            <person name="Ruckert C."/>
            <person name="Albersmeier A."/>
            <person name="Winkler A."/>
            <person name="Kalinowski J."/>
        </authorList>
    </citation>
    <scope>NUCLEOTIDE SEQUENCE [LARGE SCALE GENOMIC DNA]</scope>
    <source>
        <strain evidence="11 12">S-613</strain>
    </source>
</reference>
<keyword evidence="7 9" id="KW-0862">Zinc</keyword>
<dbReference type="Proteomes" id="UP000185478">
    <property type="component" value="Chromosome"/>
</dbReference>
<evidence type="ECO:0000256" key="3">
    <source>
        <dbReference type="ARBA" id="ARBA00022438"/>
    </source>
</evidence>
<dbReference type="NCBIfam" id="NF002759">
    <property type="entry name" value="PRK02813.1"/>
    <property type="match status" value="1"/>
</dbReference>
<dbReference type="GO" id="GO:0005737">
    <property type="term" value="C:cytoplasm"/>
    <property type="evidence" value="ECO:0007669"/>
    <property type="project" value="UniProtKB-ARBA"/>
</dbReference>
<proteinExistence type="inferred from homology"/>
<evidence type="ECO:0000256" key="5">
    <source>
        <dbReference type="ARBA" id="ARBA00022723"/>
    </source>
</evidence>
<keyword evidence="8 9" id="KW-0482">Metalloprotease</keyword>
<dbReference type="KEGG" id="caqu:CAQU_06365"/>
<dbReference type="EMBL" id="CP009245">
    <property type="protein sequence ID" value="APT84754.1"/>
    <property type="molecule type" value="Genomic_DNA"/>
</dbReference>
<keyword evidence="5 9" id="KW-0479">Metal-binding</keyword>
<dbReference type="Gene3D" id="3.40.630.10">
    <property type="entry name" value="Zn peptidases"/>
    <property type="match status" value="1"/>
</dbReference>
<evidence type="ECO:0000256" key="4">
    <source>
        <dbReference type="ARBA" id="ARBA00022670"/>
    </source>
</evidence>
<evidence type="ECO:0000256" key="1">
    <source>
        <dbReference type="ARBA" id="ARBA00001947"/>
    </source>
</evidence>
<dbReference type="GO" id="GO:0008237">
    <property type="term" value="F:metallopeptidase activity"/>
    <property type="evidence" value="ECO:0007669"/>
    <property type="project" value="UniProtKB-KW"/>
</dbReference>
<keyword evidence="4 9" id="KW-0645">Protease</keyword>
<protein>
    <recommendedName>
        <fullName evidence="10">M18 family aminopeptidase</fullName>
        <ecNumber evidence="10">3.4.11.-</ecNumber>
    </recommendedName>
</protein>
<dbReference type="PRINTS" id="PR00932">
    <property type="entry name" value="AMINO1PTASE"/>
</dbReference>
<evidence type="ECO:0000256" key="10">
    <source>
        <dbReference type="RuleBase" id="RU004387"/>
    </source>
</evidence>
<comment type="cofactor">
    <cofactor evidence="1 10">
        <name>Zn(2+)</name>
        <dbReference type="ChEBI" id="CHEBI:29105"/>
    </cofactor>
</comment>
<dbReference type="CDD" id="cd05658">
    <property type="entry name" value="M18_DAP"/>
    <property type="match status" value="1"/>
</dbReference>
<dbReference type="InterPro" id="IPR001948">
    <property type="entry name" value="Peptidase_M18"/>
</dbReference>
<evidence type="ECO:0000313" key="11">
    <source>
        <dbReference type="EMBL" id="APT84754.1"/>
    </source>
</evidence>
<comment type="similarity">
    <text evidence="2 9">Belongs to the peptidase M18 family.</text>
</comment>
<dbReference type="STRING" id="1431546.CAQU_06365"/>
<dbReference type="RefSeq" id="WP_075726164.1">
    <property type="nucleotide sequence ID" value="NZ_CP009245.1"/>
</dbReference>
<keyword evidence="12" id="KW-1185">Reference proteome</keyword>
<sequence length="410" mass="44159">MQDFIDFLVESPSSYHAAAEVARRLDKAGFTRHEETDAFDASAGGHYVVRGGAIMAYVVPDSVDVDTAGFRIVGSHTDSPGLKLKPGESFDSAGWQQASVEIYGGPILSTWLDRELKLAGRVVDADGAVRLVDTGPILRLPSLAIHLYREDEMKLGRQKHMQPVYAAEAESQPLREVLGSEMVSHDLITVDAQPPAVFGLNEDFFAAGRLDNLSSVYPSLQALLAAVEGGYAGEDILVLAAFDHEEVGSRTTTGAAGPFLEDVLSRIAAALGADFDQTRRMYQRSFCVSADAAHSVHPNYQDKHDPVTQPLINQGPVIKSNANQHYGTDAVTAHRFLTACAVADVPVQAFVGNNDVPCGSTIGPITATRLGIPTVDVGIPLISMHSAREMCGVYDVQWFEQALLSFYTLD</sequence>
<evidence type="ECO:0000256" key="7">
    <source>
        <dbReference type="ARBA" id="ARBA00022833"/>
    </source>
</evidence>
<dbReference type="PANTHER" id="PTHR28570:SF3">
    <property type="entry name" value="ASPARTYL AMINOPEPTIDASE"/>
    <property type="match status" value="1"/>
</dbReference>
<organism evidence="11 12">
    <name type="scientific">Corynebacterium aquilae DSM 44791</name>
    <dbReference type="NCBI Taxonomy" id="1431546"/>
    <lineage>
        <taxon>Bacteria</taxon>
        <taxon>Bacillati</taxon>
        <taxon>Actinomycetota</taxon>
        <taxon>Actinomycetes</taxon>
        <taxon>Mycobacteriales</taxon>
        <taxon>Corynebacteriaceae</taxon>
        <taxon>Corynebacterium</taxon>
    </lineage>
</organism>
<dbReference type="OrthoDB" id="5288740at2"/>
<evidence type="ECO:0000256" key="6">
    <source>
        <dbReference type="ARBA" id="ARBA00022801"/>
    </source>
</evidence>
<dbReference type="GO" id="GO:0006508">
    <property type="term" value="P:proteolysis"/>
    <property type="evidence" value="ECO:0007669"/>
    <property type="project" value="UniProtKB-KW"/>
</dbReference>
<dbReference type="GO" id="GO:0008270">
    <property type="term" value="F:zinc ion binding"/>
    <property type="evidence" value="ECO:0007669"/>
    <property type="project" value="InterPro"/>
</dbReference>
<evidence type="ECO:0000313" key="12">
    <source>
        <dbReference type="Proteomes" id="UP000185478"/>
    </source>
</evidence>
<keyword evidence="3 9" id="KW-0031">Aminopeptidase</keyword>
<accession>A0A1L7CG04</accession>
<evidence type="ECO:0000256" key="8">
    <source>
        <dbReference type="ARBA" id="ARBA00023049"/>
    </source>
</evidence>
<dbReference type="PANTHER" id="PTHR28570">
    <property type="entry name" value="ASPARTYL AMINOPEPTIDASE"/>
    <property type="match status" value="1"/>
</dbReference>
<evidence type="ECO:0000256" key="9">
    <source>
        <dbReference type="RuleBase" id="RU004386"/>
    </source>
</evidence>
<keyword evidence="6 9" id="KW-0378">Hydrolase</keyword>
<dbReference type="Pfam" id="PF02127">
    <property type="entry name" value="Peptidase_M18"/>
    <property type="match status" value="1"/>
</dbReference>
<name>A0A1L7CG04_9CORY</name>
<dbReference type="SUPFAM" id="SSF53187">
    <property type="entry name" value="Zn-dependent exopeptidases"/>
    <property type="match status" value="1"/>
</dbReference>
<dbReference type="EC" id="3.4.11.-" evidence="10"/>
<dbReference type="SUPFAM" id="SSF101821">
    <property type="entry name" value="Aminopeptidase/glucanase lid domain"/>
    <property type="match status" value="1"/>
</dbReference>
<dbReference type="Gene3D" id="2.30.250.10">
    <property type="entry name" value="Aminopeptidase i, Domain 2"/>
    <property type="match status" value="1"/>
</dbReference>
<dbReference type="InterPro" id="IPR023358">
    <property type="entry name" value="Peptidase_M18_dom2"/>
</dbReference>
<dbReference type="AlphaFoldDB" id="A0A1L7CG04"/>